<feature type="transmembrane region" description="Helical" evidence="7">
    <location>
        <begin position="288"/>
        <end position="307"/>
    </location>
</feature>
<feature type="transmembrane region" description="Helical" evidence="7">
    <location>
        <begin position="379"/>
        <end position="397"/>
    </location>
</feature>
<dbReference type="PANTHER" id="PTHR23517:SF3">
    <property type="entry name" value="INTEGRAL MEMBRANE TRANSPORT PROTEIN"/>
    <property type="match status" value="1"/>
</dbReference>
<evidence type="ECO:0000256" key="1">
    <source>
        <dbReference type="ARBA" id="ARBA00004651"/>
    </source>
</evidence>
<reference evidence="9" key="1">
    <citation type="journal article" date="2020" name="mSystems">
        <title>Genome- and Community-Level Interaction Insights into Carbon Utilization and Element Cycling Functions of Hydrothermarchaeota in Hydrothermal Sediment.</title>
        <authorList>
            <person name="Zhou Z."/>
            <person name="Liu Y."/>
            <person name="Xu W."/>
            <person name="Pan J."/>
            <person name="Luo Z.H."/>
            <person name="Li M."/>
        </authorList>
    </citation>
    <scope>NUCLEOTIDE SEQUENCE [LARGE SCALE GENOMIC DNA]</scope>
    <source>
        <strain evidence="9">SpSt-556</strain>
    </source>
</reference>
<keyword evidence="4 7" id="KW-0812">Transmembrane</keyword>
<comment type="subcellular location">
    <subcellularLocation>
        <location evidence="1">Cell membrane</location>
        <topology evidence="1">Multi-pass membrane protein</topology>
    </subcellularLocation>
</comment>
<gene>
    <name evidence="9" type="ORF">ENT17_11580</name>
</gene>
<evidence type="ECO:0000259" key="8">
    <source>
        <dbReference type="PROSITE" id="PS50850"/>
    </source>
</evidence>
<dbReference type="Pfam" id="PF07690">
    <property type="entry name" value="MFS_1"/>
    <property type="match status" value="1"/>
</dbReference>
<protein>
    <submittedName>
        <fullName evidence="9">MFS transporter</fullName>
    </submittedName>
</protein>
<feature type="transmembrane region" description="Helical" evidence="7">
    <location>
        <begin position="92"/>
        <end position="112"/>
    </location>
</feature>
<keyword evidence="5 7" id="KW-1133">Transmembrane helix</keyword>
<dbReference type="EMBL" id="DSXR01000117">
    <property type="protein sequence ID" value="HGS88239.1"/>
    <property type="molecule type" value="Genomic_DNA"/>
</dbReference>
<dbReference type="InterPro" id="IPR020846">
    <property type="entry name" value="MFS_dom"/>
</dbReference>
<dbReference type="GO" id="GO:0022857">
    <property type="term" value="F:transmembrane transporter activity"/>
    <property type="evidence" value="ECO:0007669"/>
    <property type="project" value="InterPro"/>
</dbReference>
<dbReference type="InterPro" id="IPR050171">
    <property type="entry name" value="MFS_Transporters"/>
</dbReference>
<proteinExistence type="predicted"/>
<feature type="transmembrane region" description="Helical" evidence="7">
    <location>
        <begin position="257"/>
        <end position="281"/>
    </location>
</feature>
<organism evidence="9">
    <name type="scientific">Bellilinea caldifistulae</name>
    <dbReference type="NCBI Taxonomy" id="360411"/>
    <lineage>
        <taxon>Bacteria</taxon>
        <taxon>Bacillati</taxon>
        <taxon>Chloroflexota</taxon>
        <taxon>Anaerolineae</taxon>
        <taxon>Anaerolineales</taxon>
        <taxon>Anaerolineaceae</taxon>
        <taxon>Bellilinea</taxon>
    </lineage>
</organism>
<feature type="domain" description="Major facilitator superfamily (MFS) profile" evidence="8">
    <location>
        <begin position="26"/>
        <end position="401"/>
    </location>
</feature>
<feature type="transmembrane region" description="Helical" evidence="7">
    <location>
        <begin position="313"/>
        <end position="334"/>
    </location>
</feature>
<comment type="caution">
    <text evidence="9">The sequence shown here is derived from an EMBL/GenBank/DDBJ whole genome shotgun (WGS) entry which is preliminary data.</text>
</comment>
<evidence type="ECO:0000313" key="9">
    <source>
        <dbReference type="EMBL" id="HGS88239.1"/>
    </source>
</evidence>
<dbReference type="InterPro" id="IPR036259">
    <property type="entry name" value="MFS_trans_sf"/>
</dbReference>
<dbReference type="Gene3D" id="1.20.1250.20">
    <property type="entry name" value="MFS general substrate transporter like domains"/>
    <property type="match status" value="2"/>
</dbReference>
<keyword evidence="3" id="KW-1003">Cell membrane</keyword>
<feature type="transmembrane region" description="Helical" evidence="7">
    <location>
        <begin position="150"/>
        <end position="172"/>
    </location>
</feature>
<feature type="transmembrane region" description="Helical" evidence="7">
    <location>
        <begin position="354"/>
        <end position="373"/>
    </location>
</feature>
<evidence type="ECO:0000256" key="7">
    <source>
        <dbReference type="SAM" id="Phobius"/>
    </source>
</evidence>
<feature type="transmembrane region" description="Helical" evidence="7">
    <location>
        <begin position="223"/>
        <end position="245"/>
    </location>
</feature>
<sequence length="401" mass="42821">MSSPPSSCTIKPFRLFRIFSPRFIPLNTLFLVVVFLYWSALYLYVPTLPLYLQTKTSDLALIGTALSMYGLWQLIVRLPLGILADWAGRRKPFATLWLLLVAAGALTLGHAPTIQTAILGRALVGVSAGTWVPLVVLFSNRFSAGEVVRATGILAMTATAGRIAATAANGWLNELGGYPLAFNLAAAAAVFAAVLLFFLPEAQTPPHKPSLNALKRLASRREVMLPSLLQALTHTADFAATFTFIPILARQKEASDVVISTLLSLNLLIGLAGNSLAAVLAQRFGHRPMIILSFTLLGGGMLGAAWAPSLALIFVFQFCVGLGFGIGYPLLMGLSINRVDAAERTTAMGLHQSVYSLGMFLGPWLSGVLAAALNIPLMFVIIGLLILIMGIGAAALLDHRR</sequence>
<dbReference type="InterPro" id="IPR011701">
    <property type="entry name" value="MFS"/>
</dbReference>
<dbReference type="InterPro" id="IPR005829">
    <property type="entry name" value="Sugar_transporter_CS"/>
</dbReference>
<evidence type="ECO:0000256" key="3">
    <source>
        <dbReference type="ARBA" id="ARBA00022475"/>
    </source>
</evidence>
<feature type="transmembrane region" description="Helical" evidence="7">
    <location>
        <begin position="59"/>
        <end position="80"/>
    </location>
</feature>
<feature type="transmembrane region" description="Helical" evidence="7">
    <location>
        <begin position="118"/>
        <end position="138"/>
    </location>
</feature>
<keyword evidence="6 7" id="KW-0472">Membrane</keyword>
<dbReference type="SUPFAM" id="SSF103473">
    <property type="entry name" value="MFS general substrate transporter"/>
    <property type="match status" value="1"/>
</dbReference>
<evidence type="ECO:0000256" key="4">
    <source>
        <dbReference type="ARBA" id="ARBA00022692"/>
    </source>
</evidence>
<evidence type="ECO:0000256" key="5">
    <source>
        <dbReference type="ARBA" id="ARBA00022989"/>
    </source>
</evidence>
<accession>A0A7C4L0F8</accession>
<dbReference type="AlphaFoldDB" id="A0A7C4L0F8"/>
<evidence type="ECO:0000256" key="2">
    <source>
        <dbReference type="ARBA" id="ARBA00022448"/>
    </source>
</evidence>
<name>A0A7C4L0F8_9CHLR</name>
<keyword evidence="2" id="KW-0813">Transport</keyword>
<evidence type="ECO:0000256" key="6">
    <source>
        <dbReference type="ARBA" id="ARBA00023136"/>
    </source>
</evidence>
<dbReference type="PROSITE" id="PS00216">
    <property type="entry name" value="SUGAR_TRANSPORT_1"/>
    <property type="match status" value="1"/>
</dbReference>
<dbReference type="PANTHER" id="PTHR23517">
    <property type="entry name" value="RESISTANCE PROTEIN MDTM, PUTATIVE-RELATED-RELATED"/>
    <property type="match status" value="1"/>
</dbReference>
<dbReference type="GO" id="GO:0005886">
    <property type="term" value="C:plasma membrane"/>
    <property type="evidence" value="ECO:0007669"/>
    <property type="project" value="UniProtKB-SubCell"/>
</dbReference>
<dbReference type="InterPro" id="IPR005828">
    <property type="entry name" value="MFS_sugar_transport-like"/>
</dbReference>
<dbReference type="Pfam" id="PF00083">
    <property type="entry name" value="Sugar_tr"/>
    <property type="match status" value="1"/>
</dbReference>
<feature type="transmembrane region" description="Helical" evidence="7">
    <location>
        <begin position="178"/>
        <end position="202"/>
    </location>
</feature>
<dbReference type="PROSITE" id="PS50850">
    <property type="entry name" value="MFS"/>
    <property type="match status" value="1"/>
</dbReference>
<feature type="transmembrane region" description="Helical" evidence="7">
    <location>
        <begin position="23"/>
        <end position="44"/>
    </location>
</feature>